<evidence type="ECO:0000313" key="2">
    <source>
        <dbReference type="Proteomes" id="UP000031668"/>
    </source>
</evidence>
<reference evidence="1 2" key="1">
    <citation type="journal article" date="2014" name="Genome Biol. Evol.">
        <title>The genome of the myxosporean Thelohanellus kitauei shows adaptations to nutrient acquisition within its fish host.</title>
        <authorList>
            <person name="Yang Y."/>
            <person name="Xiong J."/>
            <person name="Zhou Z."/>
            <person name="Huo F."/>
            <person name="Miao W."/>
            <person name="Ran C."/>
            <person name="Liu Y."/>
            <person name="Zhang J."/>
            <person name="Feng J."/>
            <person name="Wang M."/>
            <person name="Wang M."/>
            <person name="Wang L."/>
            <person name="Yao B."/>
        </authorList>
    </citation>
    <scope>NUCLEOTIDE SEQUENCE [LARGE SCALE GENOMIC DNA]</scope>
    <source>
        <strain evidence="1">Wuqing</strain>
    </source>
</reference>
<sequence length="105" mass="12420">MDYSYIYLCIWHFRMRIRDQTFGCNVNYHKAEYTNEFSGKRLFKLKCLNKPIENSRNAAFIKDATHCEVISNSSCSKLNIYKRLIYITTGNPSPENEDQFLMTES</sequence>
<dbReference type="AlphaFoldDB" id="A0A0C2MMS9"/>
<dbReference type="Proteomes" id="UP000031668">
    <property type="component" value="Unassembled WGS sequence"/>
</dbReference>
<gene>
    <name evidence="1" type="ORF">RF11_14274</name>
</gene>
<organism evidence="1 2">
    <name type="scientific">Thelohanellus kitauei</name>
    <name type="common">Myxosporean</name>
    <dbReference type="NCBI Taxonomy" id="669202"/>
    <lineage>
        <taxon>Eukaryota</taxon>
        <taxon>Metazoa</taxon>
        <taxon>Cnidaria</taxon>
        <taxon>Myxozoa</taxon>
        <taxon>Myxosporea</taxon>
        <taxon>Bivalvulida</taxon>
        <taxon>Platysporina</taxon>
        <taxon>Myxobolidae</taxon>
        <taxon>Thelohanellus</taxon>
    </lineage>
</organism>
<name>A0A0C2MMS9_THEKT</name>
<keyword evidence="2" id="KW-1185">Reference proteome</keyword>
<protein>
    <submittedName>
        <fullName evidence="1">Uncharacterized protein</fullName>
    </submittedName>
</protein>
<proteinExistence type="predicted"/>
<accession>A0A0C2MMS9</accession>
<dbReference type="EMBL" id="JWZT01003745">
    <property type="protein sequence ID" value="KII65645.1"/>
    <property type="molecule type" value="Genomic_DNA"/>
</dbReference>
<comment type="caution">
    <text evidence="1">The sequence shown here is derived from an EMBL/GenBank/DDBJ whole genome shotgun (WGS) entry which is preliminary data.</text>
</comment>
<evidence type="ECO:0000313" key="1">
    <source>
        <dbReference type="EMBL" id="KII65645.1"/>
    </source>
</evidence>